<keyword evidence="2" id="KW-0675">Receptor</keyword>
<feature type="signal peptide" evidence="1">
    <location>
        <begin position="1"/>
        <end position="19"/>
    </location>
</feature>
<dbReference type="Proteomes" id="UP001224845">
    <property type="component" value="Unassembled WGS sequence"/>
</dbReference>
<organism evidence="2 3">
    <name type="scientific">Variovorax paradoxus</name>
    <dbReference type="NCBI Taxonomy" id="34073"/>
    <lineage>
        <taxon>Bacteria</taxon>
        <taxon>Pseudomonadati</taxon>
        <taxon>Pseudomonadota</taxon>
        <taxon>Betaproteobacteria</taxon>
        <taxon>Burkholderiales</taxon>
        <taxon>Comamonadaceae</taxon>
        <taxon>Variovorax</taxon>
    </lineage>
</organism>
<protein>
    <submittedName>
        <fullName evidence="2">Tripartite-type tricarboxylate transporter receptor subunit TctC</fullName>
    </submittedName>
</protein>
<proteinExistence type="predicted"/>
<comment type="caution">
    <text evidence="2">The sequence shown here is derived from an EMBL/GenBank/DDBJ whole genome shotgun (WGS) entry which is preliminary data.</text>
</comment>
<dbReference type="Gene3D" id="3.40.190.150">
    <property type="entry name" value="Bordetella uptake gene, domain 1"/>
    <property type="match status" value="1"/>
</dbReference>
<accession>A0AAW8EHF3</accession>
<evidence type="ECO:0000313" key="3">
    <source>
        <dbReference type="Proteomes" id="UP001224845"/>
    </source>
</evidence>
<reference evidence="2" key="1">
    <citation type="submission" date="2023-07" db="EMBL/GenBank/DDBJ databases">
        <title>Sorghum-associated microbial communities from plants grown in Nebraska, USA.</title>
        <authorList>
            <person name="Schachtman D."/>
        </authorList>
    </citation>
    <scope>NUCLEOTIDE SEQUENCE</scope>
    <source>
        <strain evidence="2">DS3315</strain>
    </source>
</reference>
<keyword evidence="1" id="KW-0732">Signal</keyword>
<dbReference type="InterPro" id="IPR042100">
    <property type="entry name" value="Bug_dom1"/>
</dbReference>
<feature type="chain" id="PRO_5043835504" evidence="1">
    <location>
        <begin position="20"/>
        <end position="73"/>
    </location>
</feature>
<sequence length="73" mass="7656">MKRLFTIAMAALAALPAFAECPDKSITIVVPLAAGGPTDKVAHDFAEAIRKPLGNVDAAMAEEPLCHTLHSTK</sequence>
<dbReference type="EMBL" id="JAUSRV010000008">
    <property type="protein sequence ID" value="MDP9972285.1"/>
    <property type="molecule type" value="Genomic_DNA"/>
</dbReference>
<name>A0AAW8EHF3_VARPD</name>
<evidence type="ECO:0000313" key="2">
    <source>
        <dbReference type="EMBL" id="MDP9972285.1"/>
    </source>
</evidence>
<evidence type="ECO:0000256" key="1">
    <source>
        <dbReference type="SAM" id="SignalP"/>
    </source>
</evidence>
<gene>
    <name evidence="2" type="ORF">J2W39_003527</name>
</gene>
<dbReference type="AlphaFoldDB" id="A0AAW8EHF3"/>